<evidence type="ECO:0000313" key="3">
    <source>
        <dbReference type="Proteomes" id="UP000027345"/>
    </source>
</evidence>
<feature type="compositionally biased region" description="Low complexity" evidence="1">
    <location>
        <begin position="37"/>
        <end position="48"/>
    </location>
</feature>
<gene>
    <name evidence="2" type="ORF">DV20_14325</name>
</gene>
<feature type="region of interest" description="Disordered" evidence="1">
    <location>
        <begin position="31"/>
        <end position="68"/>
    </location>
</feature>
<comment type="caution">
    <text evidence="2">The sequence shown here is derived from an EMBL/GenBank/DDBJ whole genome shotgun (WGS) entry which is preliminary data.</text>
</comment>
<protein>
    <submittedName>
        <fullName evidence="2">Uncharacterized protein</fullName>
    </submittedName>
</protein>
<sequence>MQASFEALGPLTEEARRRAVSWLTEALGLTDLALTGPNSNQPPRNPSSDAPASAGKDTVSARDFMSRKKPGSQVERIACLAYYLAHHRDTPHFKAADISALNLEAAGQRFGNLPRDLDNADRQSGYVVSAGQGAKQMTTRGDAVVEALPDREAVKAALHEHPYRQKRSSGGKKSAAEEKTDQ</sequence>
<name>A0A066UC13_9PSEU</name>
<dbReference type="AlphaFoldDB" id="A0A066UC13"/>
<dbReference type="OrthoDB" id="9255762at2"/>
<organism evidence="2 3">
    <name type="scientific">Amycolatopsis rifamycinica</name>
    <dbReference type="NCBI Taxonomy" id="287986"/>
    <lineage>
        <taxon>Bacteria</taxon>
        <taxon>Bacillati</taxon>
        <taxon>Actinomycetota</taxon>
        <taxon>Actinomycetes</taxon>
        <taxon>Pseudonocardiales</taxon>
        <taxon>Pseudonocardiaceae</taxon>
        <taxon>Amycolatopsis</taxon>
    </lineage>
</organism>
<keyword evidence="3" id="KW-1185">Reference proteome</keyword>
<feature type="region of interest" description="Disordered" evidence="1">
    <location>
        <begin position="156"/>
        <end position="182"/>
    </location>
</feature>
<evidence type="ECO:0000256" key="1">
    <source>
        <dbReference type="SAM" id="MobiDB-lite"/>
    </source>
</evidence>
<accession>A0A066UC13</accession>
<proteinExistence type="predicted"/>
<dbReference type="Proteomes" id="UP000027345">
    <property type="component" value="Unassembled WGS sequence"/>
</dbReference>
<evidence type="ECO:0000313" key="2">
    <source>
        <dbReference type="EMBL" id="KDN21649.1"/>
    </source>
</evidence>
<reference evidence="2 3" key="1">
    <citation type="submission" date="2014-05" db="EMBL/GenBank/DDBJ databases">
        <title>Draft genome sequence of Amycolatopsis rifamycinica DSM 46095.</title>
        <authorList>
            <person name="Lal R."/>
            <person name="Saxena A."/>
            <person name="Kumari R."/>
            <person name="Mukherjee U."/>
            <person name="Singh P."/>
            <person name="Sangwan N."/>
            <person name="Mahato N.K."/>
        </authorList>
    </citation>
    <scope>NUCLEOTIDE SEQUENCE [LARGE SCALE GENOMIC DNA]</scope>
    <source>
        <strain evidence="2 3">DSM 46095</strain>
    </source>
</reference>
<dbReference type="eggNOG" id="ENOG50343HN">
    <property type="taxonomic scope" value="Bacteria"/>
</dbReference>
<dbReference type="EMBL" id="JMQI01000027">
    <property type="protein sequence ID" value="KDN21649.1"/>
    <property type="molecule type" value="Genomic_DNA"/>
</dbReference>
<dbReference type="RefSeq" id="WP_043780228.1">
    <property type="nucleotide sequence ID" value="NZ_JMQI01000027.1"/>
</dbReference>